<comment type="caution">
    <text evidence="1">The sequence shown here is derived from an EMBL/GenBank/DDBJ whole genome shotgun (WGS) entry which is preliminary data.</text>
</comment>
<gene>
    <name evidence="1" type="ORF">HMPREF9135_0648</name>
</gene>
<dbReference type="PATRIC" id="fig|1115809.3.peg.1650"/>
<proteinExistence type="predicted"/>
<organism evidence="1 2">
    <name type="scientific">Segatella baroniae F0067</name>
    <dbReference type="NCBI Taxonomy" id="1115809"/>
    <lineage>
        <taxon>Bacteria</taxon>
        <taxon>Pseudomonadati</taxon>
        <taxon>Bacteroidota</taxon>
        <taxon>Bacteroidia</taxon>
        <taxon>Bacteroidales</taxon>
        <taxon>Prevotellaceae</taxon>
        <taxon>Segatella</taxon>
    </lineage>
</organism>
<accession>U2QCE1</accession>
<dbReference type="Proteomes" id="UP000016648">
    <property type="component" value="Unassembled WGS sequence"/>
</dbReference>
<protein>
    <submittedName>
        <fullName evidence="1">Uncharacterized protein</fullName>
    </submittedName>
</protein>
<sequence>MFDIPILFIIFKRKETALQSFQRIKEIKPSRLYIACDGERKQVSGEDKQVILHLSHT</sequence>
<dbReference type="AlphaFoldDB" id="U2QCE1"/>
<evidence type="ECO:0000313" key="2">
    <source>
        <dbReference type="Proteomes" id="UP000016648"/>
    </source>
</evidence>
<name>U2QCE1_9BACT</name>
<dbReference type="EMBL" id="AWEY01000032">
    <property type="protein sequence ID" value="ERK38958.1"/>
    <property type="molecule type" value="Genomic_DNA"/>
</dbReference>
<reference evidence="1 2" key="1">
    <citation type="submission" date="2013-08" db="EMBL/GenBank/DDBJ databases">
        <authorList>
            <person name="Durkin A.S."/>
            <person name="Haft D.R."/>
            <person name="McCorrison J."/>
            <person name="Torralba M."/>
            <person name="Gillis M."/>
            <person name="Haft D.H."/>
            <person name="Methe B."/>
            <person name="Sutton G."/>
            <person name="Nelson K.E."/>
        </authorList>
    </citation>
    <scope>NUCLEOTIDE SEQUENCE [LARGE SCALE GENOMIC DNA]</scope>
    <source>
        <strain evidence="1 2">F0067</strain>
    </source>
</reference>
<evidence type="ECO:0000313" key="1">
    <source>
        <dbReference type="EMBL" id="ERK38958.1"/>
    </source>
</evidence>
<keyword evidence="2" id="KW-1185">Reference proteome</keyword>